<gene>
    <name evidence="5" type="ORF">PA905_43220</name>
</gene>
<organism evidence="5 6">
    <name type="scientific">Planktothrix agardhii CCAP 1459/11A</name>
    <dbReference type="NCBI Taxonomy" id="282420"/>
    <lineage>
        <taxon>Bacteria</taxon>
        <taxon>Bacillati</taxon>
        <taxon>Cyanobacteriota</taxon>
        <taxon>Cyanophyceae</taxon>
        <taxon>Oscillatoriophycideae</taxon>
        <taxon>Oscillatoriales</taxon>
        <taxon>Microcoleaceae</taxon>
        <taxon>Planktothrix</taxon>
    </lineage>
</organism>
<keyword evidence="2 3" id="KW-0802">TPR repeat</keyword>
<evidence type="ECO:0000256" key="1">
    <source>
        <dbReference type="ARBA" id="ARBA00022737"/>
    </source>
</evidence>
<dbReference type="EMBL" id="BJCD01000069">
    <property type="protein sequence ID" value="GDZ95891.1"/>
    <property type="molecule type" value="Genomic_DNA"/>
</dbReference>
<evidence type="ECO:0000313" key="6">
    <source>
        <dbReference type="Proteomes" id="UP000299794"/>
    </source>
</evidence>
<reference evidence="6" key="1">
    <citation type="submission" date="2019-02" db="EMBL/GenBank/DDBJ databases">
        <title>Draft genome sequence of Planktothrix agardhii NIES-905.</title>
        <authorList>
            <person name="Yamaguchi H."/>
            <person name="Suzuki S."/>
            <person name="Kawachi M."/>
        </authorList>
    </citation>
    <scope>NUCLEOTIDE SEQUENCE [LARGE SCALE GENOMIC DNA]</scope>
    <source>
        <strain evidence="6">CCAP 1459/11A</strain>
    </source>
</reference>
<feature type="repeat" description="TPR" evidence="3">
    <location>
        <begin position="74"/>
        <end position="107"/>
    </location>
</feature>
<dbReference type="SUPFAM" id="SSF48452">
    <property type="entry name" value="TPR-like"/>
    <property type="match status" value="2"/>
</dbReference>
<comment type="caution">
    <text evidence="5">The sequence shown here is derived from an EMBL/GenBank/DDBJ whole genome shotgun (WGS) entry which is preliminary data.</text>
</comment>
<feature type="repeat" description="TPR" evidence="3">
    <location>
        <begin position="6"/>
        <end position="39"/>
    </location>
</feature>
<feature type="repeat" description="TPR" evidence="3">
    <location>
        <begin position="108"/>
        <end position="141"/>
    </location>
</feature>
<feature type="repeat" description="TPR" evidence="3">
    <location>
        <begin position="40"/>
        <end position="73"/>
    </location>
</feature>
<dbReference type="Proteomes" id="UP000299794">
    <property type="component" value="Unassembled WGS sequence"/>
</dbReference>
<feature type="domain" description="DUF4214" evidence="4">
    <location>
        <begin position="251"/>
        <end position="311"/>
    </location>
</feature>
<proteinExistence type="predicted"/>
<dbReference type="RefSeq" id="WP_141295932.1">
    <property type="nucleotide sequence ID" value="NZ_BJCD01000069.1"/>
</dbReference>
<sequence>MQPDTSTTYLKQGQQLQRRGLLTEAEATYRQAIELNPIFYGSFRYLGEVLALQGKLDQAVEAYQRAKELNPKALWVHQGLGEVFLQLNKIEDAIACFQTAIQINSDFSWAYNGLGDCWSWKGNRENAIGAYQKAVELNPDSETFRHNLEKVLTEQELVSEEEITEKVEDSLELGKTLTEPGDFEGALKYYRKACELNPNSFDAHYQLSVCLSQYTESKLTVLESDPELGKVILQQLQEAHPDIDLSDLNDDAFLQALSEVSDQSFVRELYRAYLKREAEPGAAESWSHYIQNTSTRKELITVFRNTPEFKNILSRYGEENVQKDIAIHWKLIKVSREHLPEKIACYQRCIKSEPYFYDLYYEYGQDLHRAGRIDEAILDYQQAIKIGCDLVGENRIEEALKCYKKSLEILPERHEIYYDLATKLVNCGKINELLCCYDQVFKLAKTSFHLYHNLALFLAKQNFIYEAVICFERVSKIQRLNFNNDQHLYERIWNDLNNNTLFSANQIDCQVEIKQQDVERYFQSHSRYLVVSLQTLTEEQKFSLNQMGLIIDNLKLIAQDDFDLEKIYINSFSDPQSELLSSQLRLSHPSYQQSLVETGYVYTICPFSGKVLRSNQSFVINHAEHPAKQRGHDLQGFCYRFLGKEVFYIMVGCPCGERLLAYFPKLELIISLNQHLIGFARPIESINTLKSYMVSYWRQVKSYLSTEAKQVVNVIGLEFNLGHYLWQDLAGIDVLLENGILHKLDKILTGPGDYFGSKHIFPEIPDDKFIEVEDVEDVFQKVIENNYVALRVNGIFIKEPLIERIFISCYHKCSQEFLQKIEQAKQQCFPLLAFQIKARQSRRVWLSQVEGIANIINHLHAEYPKLGIVFDGWSITGTEDESSSCWSMIDAEQSIVEAIRELIHKDIPVYSAVGATTYETVVWWRDAVNLHISHAGSGLTYSSWIANKPGVIHGMAQMLNALGNQVTTSLFRENLIPQVLVPSDHVLDNNGNYELDWKIIYDEFLKIINYLIPTNIGSMK</sequence>
<dbReference type="Pfam" id="PF13432">
    <property type="entry name" value="TPR_16"/>
    <property type="match status" value="1"/>
</dbReference>
<dbReference type="SMART" id="SM00028">
    <property type="entry name" value="TPR"/>
    <property type="match status" value="7"/>
</dbReference>
<feature type="repeat" description="TPR" evidence="3">
    <location>
        <begin position="167"/>
        <end position="200"/>
    </location>
</feature>
<dbReference type="Pfam" id="PF13414">
    <property type="entry name" value="TPR_11"/>
    <property type="match status" value="2"/>
</dbReference>
<dbReference type="AlphaFoldDB" id="A0A4P6A1L8"/>
<dbReference type="InterPro" id="IPR019734">
    <property type="entry name" value="TPR_rpt"/>
</dbReference>
<evidence type="ECO:0000256" key="2">
    <source>
        <dbReference type="ARBA" id="ARBA00022803"/>
    </source>
</evidence>
<feature type="repeat" description="TPR" evidence="3">
    <location>
        <begin position="380"/>
        <end position="413"/>
    </location>
</feature>
<dbReference type="Gene3D" id="1.25.40.10">
    <property type="entry name" value="Tetratricopeptide repeat domain"/>
    <property type="match status" value="4"/>
</dbReference>
<dbReference type="Pfam" id="PF13946">
    <property type="entry name" value="DUF4214"/>
    <property type="match status" value="1"/>
</dbReference>
<name>A0A4P6A1L8_PLAAG</name>
<evidence type="ECO:0000256" key="3">
    <source>
        <dbReference type="PROSITE-ProRule" id="PRU00339"/>
    </source>
</evidence>
<dbReference type="PROSITE" id="PS50005">
    <property type="entry name" value="TPR"/>
    <property type="match status" value="6"/>
</dbReference>
<dbReference type="PANTHER" id="PTHR44858">
    <property type="entry name" value="TETRATRICOPEPTIDE REPEAT PROTEIN 6"/>
    <property type="match status" value="1"/>
</dbReference>
<keyword evidence="1" id="KW-0677">Repeat</keyword>
<evidence type="ECO:0000259" key="4">
    <source>
        <dbReference type="Pfam" id="PF13946"/>
    </source>
</evidence>
<dbReference type="InterPro" id="IPR011990">
    <property type="entry name" value="TPR-like_helical_dom_sf"/>
</dbReference>
<dbReference type="InterPro" id="IPR050498">
    <property type="entry name" value="Ycf3"/>
</dbReference>
<protein>
    <submittedName>
        <fullName evidence="5">Tetratricopeptide TPR_2 repeat protein</fullName>
    </submittedName>
</protein>
<accession>A0A4P6A1L8</accession>
<dbReference type="PANTHER" id="PTHR44858:SF1">
    <property type="entry name" value="UDP-N-ACETYLGLUCOSAMINE--PEPTIDE N-ACETYLGLUCOSAMINYLTRANSFERASE SPINDLY-RELATED"/>
    <property type="match status" value="1"/>
</dbReference>
<dbReference type="InterPro" id="IPR025282">
    <property type="entry name" value="DUF4214"/>
</dbReference>
<evidence type="ECO:0000313" key="5">
    <source>
        <dbReference type="EMBL" id="GDZ95891.1"/>
    </source>
</evidence>